<name>A0A2G9RQE3_AQUCT</name>
<evidence type="ECO:0000313" key="2">
    <source>
        <dbReference type="EMBL" id="PIO30110.1"/>
    </source>
</evidence>
<proteinExistence type="predicted"/>
<feature type="compositionally biased region" description="Polar residues" evidence="1">
    <location>
        <begin position="66"/>
        <end position="78"/>
    </location>
</feature>
<gene>
    <name evidence="2" type="ORF">AB205_0134870</name>
</gene>
<dbReference type="PANTHER" id="PTHR15904:SF18">
    <property type="entry name" value="PROTEIN FAM13A"/>
    <property type="match status" value="1"/>
</dbReference>
<dbReference type="OrthoDB" id="185175at2759"/>
<feature type="non-terminal residue" evidence="2">
    <location>
        <position position="123"/>
    </location>
</feature>
<dbReference type="InterPro" id="IPR039102">
    <property type="entry name" value="FAM13"/>
</dbReference>
<feature type="compositionally biased region" description="Basic and acidic residues" evidence="1">
    <location>
        <begin position="105"/>
        <end position="123"/>
    </location>
</feature>
<reference evidence="2" key="1">
    <citation type="submission" date="2017-08" db="EMBL/GenBank/DDBJ databases">
        <title>Assembly of the North American Bullfrog Genome.</title>
        <authorList>
            <person name="Warren R.L."/>
            <person name="Vandervalk B.P."/>
            <person name="Kucuk E."/>
            <person name="Birol I."/>
            <person name="Helbing C."/>
            <person name="Pandoh P."/>
            <person name="Behsaz B."/>
            <person name="Mohamadi H."/>
            <person name="Chu J."/>
            <person name="Jackman S."/>
            <person name="Hammond S.A."/>
            <person name="Veldhoen N."/>
            <person name="Kirk H."/>
            <person name="Zhao Y."/>
            <person name="Coope R."/>
            <person name="Pleasance S."/>
            <person name="Moore R."/>
            <person name="Holt R."/>
        </authorList>
    </citation>
    <scope>NUCLEOTIDE SEQUENCE</scope>
    <source>
        <strain evidence="2">Bruno</strain>
        <tissue evidence="2">Liver</tissue>
    </source>
</reference>
<protein>
    <submittedName>
        <fullName evidence="2">Uncharacterized protein</fullName>
    </submittedName>
</protein>
<feature type="compositionally biased region" description="Basic and acidic residues" evidence="1">
    <location>
        <begin position="80"/>
        <end position="94"/>
    </location>
</feature>
<dbReference type="EMBL" id="KV932041">
    <property type="protein sequence ID" value="PIO30110.1"/>
    <property type="molecule type" value="Genomic_DNA"/>
</dbReference>
<accession>A0A2G9RQE3</accession>
<dbReference type="PANTHER" id="PTHR15904">
    <property type="entry name" value="FAM13"/>
    <property type="match status" value="1"/>
</dbReference>
<organism evidence="2">
    <name type="scientific">Aquarana catesbeiana</name>
    <name type="common">American bullfrog</name>
    <name type="synonym">Rana catesbeiana</name>
    <dbReference type="NCBI Taxonomy" id="8400"/>
    <lineage>
        <taxon>Eukaryota</taxon>
        <taxon>Metazoa</taxon>
        <taxon>Chordata</taxon>
        <taxon>Craniata</taxon>
        <taxon>Vertebrata</taxon>
        <taxon>Euteleostomi</taxon>
        <taxon>Amphibia</taxon>
        <taxon>Batrachia</taxon>
        <taxon>Anura</taxon>
        <taxon>Neobatrachia</taxon>
        <taxon>Ranoidea</taxon>
        <taxon>Ranidae</taxon>
        <taxon>Aquarana</taxon>
    </lineage>
</organism>
<evidence type="ECO:0000256" key="1">
    <source>
        <dbReference type="SAM" id="MobiDB-lite"/>
    </source>
</evidence>
<dbReference type="AlphaFoldDB" id="A0A2G9RQE3"/>
<feature type="region of interest" description="Disordered" evidence="1">
    <location>
        <begin position="60"/>
        <end position="123"/>
    </location>
</feature>
<sequence length="123" mass="14511">MPCIKQMFSQHTIYNFSSLCSFQPSHRDKATNPEVLKWMNELTKFRKQLKESKIKLSEEDVVPQMRQRSNTLPKSFGSQLEREEDRKPEVEKAAKPSIEATMETIQKKLQEKRSEVNRPEDIK</sequence>